<reference evidence="12 13" key="1">
    <citation type="journal article" date="2020" name="Biotechnol. Biofuels">
        <title>New insights from the biogas microbiome by comprehensive genome-resolved metagenomics of nearly 1600 species originating from multiple anaerobic digesters.</title>
        <authorList>
            <person name="Campanaro S."/>
            <person name="Treu L."/>
            <person name="Rodriguez-R L.M."/>
            <person name="Kovalovszki A."/>
            <person name="Ziels R.M."/>
            <person name="Maus I."/>
            <person name="Zhu X."/>
            <person name="Kougias P.G."/>
            <person name="Basile A."/>
            <person name="Luo G."/>
            <person name="Schluter A."/>
            <person name="Konstantinidis K.T."/>
            <person name="Angelidaki I."/>
        </authorList>
    </citation>
    <scope>NUCLEOTIDE SEQUENCE [LARGE SCALE GENOMIC DNA]</scope>
    <source>
        <strain evidence="12">AS06rmzACSIP_421</strain>
    </source>
</reference>
<proteinExistence type="predicted"/>
<dbReference type="EMBL" id="JAAZAL010000147">
    <property type="protein sequence ID" value="NLE31387.1"/>
    <property type="molecule type" value="Genomic_DNA"/>
</dbReference>
<feature type="transmembrane region" description="Helical" evidence="9">
    <location>
        <begin position="237"/>
        <end position="258"/>
    </location>
</feature>
<dbReference type="InterPro" id="IPR011527">
    <property type="entry name" value="ABC1_TM_dom"/>
</dbReference>
<evidence type="ECO:0000256" key="7">
    <source>
        <dbReference type="ARBA" id="ARBA00022989"/>
    </source>
</evidence>
<dbReference type="AlphaFoldDB" id="A0A847EU92"/>
<dbReference type="InterPro" id="IPR003593">
    <property type="entry name" value="AAA+_ATPase"/>
</dbReference>
<dbReference type="SUPFAM" id="SSF90123">
    <property type="entry name" value="ABC transporter transmembrane region"/>
    <property type="match status" value="1"/>
</dbReference>
<comment type="caution">
    <text evidence="12">The sequence shown here is derived from an EMBL/GenBank/DDBJ whole genome shotgun (WGS) entry which is preliminary data.</text>
</comment>
<dbReference type="PROSITE" id="PS50893">
    <property type="entry name" value="ABC_TRANSPORTER_2"/>
    <property type="match status" value="1"/>
</dbReference>
<name>A0A847EU92_9BACT</name>
<dbReference type="GO" id="GO:0015421">
    <property type="term" value="F:ABC-type oligopeptide transporter activity"/>
    <property type="evidence" value="ECO:0007669"/>
    <property type="project" value="TreeGrafter"/>
</dbReference>
<evidence type="ECO:0000259" key="11">
    <source>
        <dbReference type="PROSITE" id="PS50929"/>
    </source>
</evidence>
<evidence type="ECO:0000256" key="3">
    <source>
        <dbReference type="ARBA" id="ARBA00022475"/>
    </source>
</evidence>
<evidence type="ECO:0000256" key="8">
    <source>
        <dbReference type="ARBA" id="ARBA00023136"/>
    </source>
</evidence>
<evidence type="ECO:0000313" key="13">
    <source>
        <dbReference type="Proteomes" id="UP000554004"/>
    </source>
</evidence>
<evidence type="ECO:0000259" key="10">
    <source>
        <dbReference type="PROSITE" id="PS50893"/>
    </source>
</evidence>
<dbReference type="PANTHER" id="PTHR43394">
    <property type="entry name" value="ATP-DEPENDENT PERMEASE MDL1, MITOCHONDRIAL"/>
    <property type="match status" value="1"/>
</dbReference>
<dbReference type="PROSITE" id="PS00211">
    <property type="entry name" value="ABC_TRANSPORTER_1"/>
    <property type="match status" value="1"/>
</dbReference>
<keyword evidence="2" id="KW-0813">Transport</keyword>
<feature type="transmembrane region" description="Helical" evidence="9">
    <location>
        <begin position="157"/>
        <end position="181"/>
    </location>
</feature>
<evidence type="ECO:0000256" key="1">
    <source>
        <dbReference type="ARBA" id="ARBA00004651"/>
    </source>
</evidence>
<sequence length="582" mass="63744">MVKLLRHLKEYTKESIIGPLFKLLEASFELAIPLVMAGIIDVGIKNRDYPYIYKMAALMIFLGLLGLACSLTAQYFAAKAAAGFGTNLRKHLFSHINKLSFQAVDQAGTSTLITRMTNDINQVQSGVNLVLRLFLRSPFIVAGAAVMAYTIHKRISLLFLLVILILSLVIYGIIAITIPLYKKVQSRLDRVLLSARENLSGTRVIRALNRQEDEIKQFRESSDGLMKVQLLTGRISGLLNPVTFMLINAAIIAVIWFGGIEVNLGVLTQGEVVALINYMSQILLALLALANLIIAFTRALASGARIQEVFEMPSSVQELQGKEESLPAVEADDIPVVEFRDVSFAYATAQGNALSNISFTIKRGETIGIIGGTGSGKTTLIHLIPRFYVATKGTVLVNGQDVQRYPLKQLSSIFGFVQQHAVLFRGAVRDNMKLGKKDATDNEILHALEVSQARDFVDKMLEGLDTLIEQGGKNLSGGQKQRLTIARAVVRQSDILVLDDSSSALDYATDARLQKALRGRLAGTTVLIVTQRVANIRNADRIMVLEDGQMVGFDTHSRLMATCEVYKEICTSQGADKEGTGI</sequence>
<dbReference type="Pfam" id="PF00664">
    <property type="entry name" value="ABC_membrane"/>
    <property type="match status" value="1"/>
</dbReference>
<evidence type="ECO:0000256" key="4">
    <source>
        <dbReference type="ARBA" id="ARBA00022692"/>
    </source>
</evidence>
<dbReference type="InterPro" id="IPR017871">
    <property type="entry name" value="ABC_transporter-like_CS"/>
</dbReference>
<feature type="transmembrane region" description="Helical" evidence="9">
    <location>
        <begin position="278"/>
        <end position="297"/>
    </location>
</feature>
<feature type="domain" description="ABC transmembrane type-1" evidence="11">
    <location>
        <begin position="16"/>
        <end position="298"/>
    </location>
</feature>
<keyword evidence="6 12" id="KW-0067">ATP-binding</keyword>
<keyword evidence="8 9" id="KW-0472">Membrane</keyword>
<evidence type="ECO:0000313" key="12">
    <source>
        <dbReference type="EMBL" id="NLE31387.1"/>
    </source>
</evidence>
<dbReference type="CDD" id="cd18548">
    <property type="entry name" value="ABC_6TM_Tm287_like"/>
    <property type="match status" value="1"/>
</dbReference>
<dbReference type="GO" id="GO:0005886">
    <property type="term" value="C:plasma membrane"/>
    <property type="evidence" value="ECO:0007669"/>
    <property type="project" value="UniProtKB-SubCell"/>
</dbReference>
<dbReference type="Proteomes" id="UP000554004">
    <property type="component" value="Unassembled WGS sequence"/>
</dbReference>
<feature type="transmembrane region" description="Helical" evidence="9">
    <location>
        <begin position="133"/>
        <end position="151"/>
    </location>
</feature>
<dbReference type="InterPro" id="IPR036640">
    <property type="entry name" value="ABC1_TM_sf"/>
</dbReference>
<evidence type="ECO:0000256" key="2">
    <source>
        <dbReference type="ARBA" id="ARBA00022448"/>
    </source>
</evidence>
<dbReference type="GO" id="GO:0016887">
    <property type="term" value="F:ATP hydrolysis activity"/>
    <property type="evidence" value="ECO:0007669"/>
    <property type="project" value="InterPro"/>
</dbReference>
<dbReference type="Pfam" id="PF00005">
    <property type="entry name" value="ABC_tran"/>
    <property type="match status" value="1"/>
</dbReference>
<dbReference type="InterPro" id="IPR027417">
    <property type="entry name" value="P-loop_NTPase"/>
</dbReference>
<gene>
    <name evidence="12" type="ORF">GX618_03910</name>
</gene>
<dbReference type="InterPro" id="IPR003439">
    <property type="entry name" value="ABC_transporter-like_ATP-bd"/>
</dbReference>
<dbReference type="Gene3D" id="3.40.50.300">
    <property type="entry name" value="P-loop containing nucleotide triphosphate hydrolases"/>
    <property type="match status" value="1"/>
</dbReference>
<keyword evidence="3" id="KW-1003">Cell membrane</keyword>
<dbReference type="Gene3D" id="1.20.1560.10">
    <property type="entry name" value="ABC transporter type 1, transmembrane domain"/>
    <property type="match status" value="1"/>
</dbReference>
<keyword evidence="7 9" id="KW-1133">Transmembrane helix</keyword>
<keyword evidence="4 9" id="KW-0812">Transmembrane</keyword>
<dbReference type="FunFam" id="3.40.50.300:FF:000854">
    <property type="entry name" value="Multidrug ABC transporter ATP-binding protein"/>
    <property type="match status" value="1"/>
</dbReference>
<dbReference type="InterPro" id="IPR039421">
    <property type="entry name" value="Type_1_exporter"/>
</dbReference>
<dbReference type="PANTHER" id="PTHR43394:SF1">
    <property type="entry name" value="ATP-BINDING CASSETTE SUB-FAMILY B MEMBER 10, MITOCHONDRIAL"/>
    <property type="match status" value="1"/>
</dbReference>
<dbReference type="GO" id="GO:0005524">
    <property type="term" value="F:ATP binding"/>
    <property type="evidence" value="ECO:0007669"/>
    <property type="project" value="UniProtKB-KW"/>
</dbReference>
<comment type="subcellular location">
    <subcellularLocation>
        <location evidence="1">Cell membrane</location>
        <topology evidence="1">Multi-pass membrane protein</topology>
    </subcellularLocation>
</comment>
<evidence type="ECO:0000256" key="9">
    <source>
        <dbReference type="SAM" id="Phobius"/>
    </source>
</evidence>
<dbReference type="SMART" id="SM00382">
    <property type="entry name" value="AAA"/>
    <property type="match status" value="1"/>
</dbReference>
<dbReference type="PROSITE" id="PS50929">
    <property type="entry name" value="ABC_TM1F"/>
    <property type="match status" value="1"/>
</dbReference>
<feature type="domain" description="ABC transporter" evidence="10">
    <location>
        <begin position="337"/>
        <end position="572"/>
    </location>
</feature>
<dbReference type="SUPFAM" id="SSF52540">
    <property type="entry name" value="P-loop containing nucleoside triphosphate hydrolases"/>
    <property type="match status" value="1"/>
</dbReference>
<keyword evidence="5" id="KW-0547">Nucleotide-binding</keyword>
<accession>A0A847EU92</accession>
<organism evidence="12 13">
    <name type="scientific">Candidatus Dojkabacteria bacterium</name>
    <dbReference type="NCBI Taxonomy" id="2099670"/>
    <lineage>
        <taxon>Bacteria</taxon>
        <taxon>Candidatus Dojkabacteria</taxon>
    </lineage>
</organism>
<protein>
    <submittedName>
        <fullName evidence="12">ABC transporter ATP-binding protein</fullName>
    </submittedName>
</protein>
<feature type="transmembrane region" description="Helical" evidence="9">
    <location>
        <begin position="52"/>
        <end position="73"/>
    </location>
</feature>
<evidence type="ECO:0000256" key="5">
    <source>
        <dbReference type="ARBA" id="ARBA00022741"/>
    </source>
</evidence>
<evidence type="ECO:0000256" key="6">
    <source>
        <dbReference type="ARBA" id="ARBA00022840"/>
    </source>
</evidence>